<reference evidence="9" key="1">
    <citation type="journal article" date="2011" name="PLoS Pathog.">
        <title>Comparative genomics yields insights into niche adaptation of plant vascular wilt pathogens.</title>
        <authorList>
            <person name="Klosterman S.J."/>
            <person name="Subbarao K.V."/>
            <person name="Kang S."/>
            <person name="Veronese P."/>
            <person name="Gold S.E."/>
            <person name="Thomma B.P.H.J."/>
            <person name="Chen Z."/>
            <person name="Henrissat B."/>
            <person name="Lee Y.-H."/>
            <person name="Park J."/>
            <person name="Garcia-Pedrajas M.D."/>
            <person name="Barbara D.J."/>
            <person name="Anchieta A."/>
            <person name="de Jonge R."/>
            <person name="Santhanam P."/>
            <person name="Maruthachalam K."/>
            <person name="Atallah Z."/>
            <person name="Amyotte S.G."/>
            <person name="Paz Z."/>
            <person name="Inderbitzin P."/>
            <person name="Hayes R.J."/>
            <person name="Heiman D.I."/>
            <person name="Young S."/>
            <person name="Zeng Q."/>
            <person name="Engels R."/>
            <person name="Galagan J."/>
            <person name="Cuomo C.A."/>
            <person name="Dobinson K.F."/>
            <person name="Ma L.-J."/>
        </authorList>
    </citation>
    <scope>NUCLEOTIDE SEQUENCE [LARGE SCALE GENOMIC DNA]</scope>
    <source>
        <strain evidence="9">VaMs.102 / ATCC MYA-4576 / FGSC 10136</strain>
    </source>
</reference>
<gene>
    <name evidence="8" type="ORF">VDBG_05418</name>
</gene>
<keyword evidence="5" id="KW-0539">Nucleus</keyword>
<evidence type="ECO:0000256" key="4">
    <source>
        <dbReference type="ARBA" id="ARBA00023163"/>
    </source>
</evidence>
<dbReference type="PROSITE" id="PS00463">
    <property type="entry name" value="ZN2_CY6_FUNGAL_1"/>
    <property type="match status" value="1"/>
</dbReference>
<evidence type="ECO:0000256" key="5">
    <source>
        <dbReference type="ARBA" id="ARBA00023242"/>
    </source>
</evidence>
<name>C9SKU1_VERA1</name>
<dbReference type="PANTHER" id="PTHR47660">
    <property type="entry name" value="TRANSCRIPTION FACTOR WITH C2H2 AND ZN(2)-CYS(6) DNA BINDING DOMAIN (EUROFUNG)-RELATED-RELATED"/>
    <property type="match status" value="1"/>
</dbReference>
<keyword evidence="4" id="KW-0804">Transcription</keyword>
<dbReference type="Pfam" id="PF00172">
    <property type="entry name" value="Zn_clus"/>
    <property type="match status" value="1"/>
</dbReference>
<keyword evidence="2" id="KW-0862">Zinc</keyword>
<organism evidence="9">
    <name type="scientific">Verticillium alfalfae (strain VaMs.102 / ATCC MYA-4576 / FGSC 10136)</name>
    <name type="common">Verticillium wilt of alfalfa</name>
    <name type="synonym">Verticillium albo-atrum</name>
    <dbReference type="NCBI Taxonomy" id="526221"/>
    <lineage>
        <taxon>Eukaryota</taxon>
        <taxon>Fungi</taxon>
        <taxon>Dikarya</taxon>
        <taxon>Ascomycota</taxon>
        <taxon>Pezizomycotina</taxon>
        <taxon>Sordariomycetes</taxon>
        <taxon>Hypocreomycetidae</taxon>
        <taxon>Glomerellales</taxon>
        <taxon>Plectosphaerellaceae</taxon>
        <taxon>Verticillium</taxon>
    </lineage>
</organism>
<proteinExistence type="predicted"/>
<keyword evidence="1" id="KW-0479">Metal-binding</keyword>
<evidence type="ECO:0000256" key="2">
    <source>
        <dbReference type="ARBA" id="ARBA00022833"/>
    </source>
</evidence>
<dbReference type="Proteomes" id="UP000008698">
    <property type="component" value="Unassembled WGS sequence"/>
</dbReference>
<dbReference type="PROSITE" id="PS50048">
    <property type="entry name" value="ZN2_CY6_FUNGAL_2"/>
    <property type="match status" value="1"/>
</dbReference>
<evidence type="ECO:0000256" key="1">
    <source>
        <dbReference type="ARBA" id="ARBA00022723"/>
    </source>
</evidence>
<feature type="region of interest" description="Disordered" evidence="6">
    <location>
        <begin position="49"/>
        <end position="81"/>
    </location>
</feature>
<dbReference type="GeneID" id="9531289"/>
<protein>
    <recommendedName>
        <fullName evidence="7">Zn(2)-C6 fungal-type domain-containing protein</fullName>
    </recommendedName>
</protein>
<accession>C9SKU1</accession>
<feature type="compositionally biased region" description="Basic and acidic residues" evidence="6">
    <location>
        <begin position="55"/>
        <end position="77"/>
    </location>
</feature>
<evidence type="ECO:0000313" key="9">
    <source>
        <dbReference type="Proteomes" id="UP000008698"/>
    </source>
</evidence>
<dbReference type="OrthoDB" id="5355161at2759"/>
<dbReference type="Gene3D" id="4.10.240.10">
    <property type="entry name" value="Zn(2)-C6 fungal-type DNA-binding domain"/>
    <property type="match status" value="1"/>
</dbReference>
<dbReference type="CDD" id="cd00067">
    <property type="entry name" value="GAL4"/>
    <property type="match status" value="1"/>
</dbReference>
<feature type="domain" description="Zn(2)-C6 fungal-type" evidence="7">
    <location>
        <begin position="11"/>
        <end position="41"/>
    </location>
</feature>
<evidence type="ECO:0000256" key="6">
    <source>
        <dbReference type="SAM" id="MobiDB-lite"/>
    </source>
</evidence>
<sequence>MTDHEKSRQRACRACTLAKRRCDKILPSCLRCVDRGVDCSYLPLKRRRYQPPSQRDVHAPRSDDPALADSHGHESHDRLRRSTVISIGADNEDSTTDSAGLRNLPLDTSLHTDLSNALSSSSVPPPDTSIQGDLTWFLPLSTWAQEPCTIPTTIPSAPVFSNFVRGLQTWLTRYLVKGHSPLIHRHLYTESQIPQDMRDAVAAIALSQTRTPENEHLTDSVSSAYLCALLTRHAAHPHLTGPQLTTIEHLARTQALLAHLLLALFTPSPPRRADAEAHLGTLLLWTRQFWDSAKLDAALCALAPSARPGTASPAGPLPRLRAHRVGAPHVHRRQPRSGCLSHPALVGAPAPSHVHGRRVLHAAGGPSGTPRAPRGGR</sequence>
<dbReference type="GO" id="GO:0000981">
    <property type="term" value="F:DNA-binding transcription factor activity, RNA polymerase II-specific"/>
    <property type="evidence" value="ECO:0007669"/>
    <property type="project" value="InterPro"/>
</dbReference>
<dbReference type="SMART" id="SM00066">
    <property type="entry name" value="GAL4"/>
    <property type="match status" value="1"/>
</dbReference>
<dbReference type="GO" id="GO:0008270">
    <property type="term" value="F:zinc ion binding"/>
    <property type="evidence" value="ECO:0007669"/>
    <property type="project" value="InterPro"/>
</dbReference>
<dbReference type="HOGENOM" id="CLU_024655_0_0_1"/>
<keyword evidence="3" id="KW-0805">Transcription regulation</keyword>
<dbReference type="PRINTS" id="PR00755">
    <property type="entry name" value="AFLATOXINBRP"/>
</dbReference>
<dbReference type="OMA" id="CTLAKRR"/>
<dbReference type="KEGG" id="val:VDBG_05418"/>
<evidence type="ECO:0000256" key="3">
    <source>
        <dbReference type="ARBA" id="ARBA00023015"/>
    </source>
</evidence>
<dbReference type="SUPFAM" id="SSF57701">
    <property type="entry name" value="Zn2/Cys6 DNA-binding domain"/>
    <property type="match status" value="1"/>
</dbReference>
<feature type="region of interest" description="Disordered" evidence="6">
    <location>
        <begin position="331"/>
        <end position="353"/>
    </location>
</feature>
<evidence type="ECO:0000313" key="8">
    <source>
        <dbReference type="EMBL" id="EEY19309.1"/>
    </source>
</evidence>
<dbReference type="RefSeq" id="XP_003004305.1">
    <property type="nucleotide sequence ID" value="XM_003004259.1"/>
</dbReference>
<dbReference type="AlphaFoldDB" id="C9SKU1"/>
<dbReference type="EMBL" id="DS985219">
    <property type="protein sequence ID" value="EEY19309.1"/>
    <property type="molecule type" value="Genomic_DNA"/>
</dbReference>
<dbReference type="eggNOG" id="ENOG502REMK">
    <property type="taxonomic scope" value="Eukaryota"/>
</dbReference>
<evidence type="ECO:0000259" key="7">
    <source>
        <dbReference type="PROSITE" id="PS50048"/>
    </source>
</evidence>
<dbReference type="InterPro" id="IPR036864">
    <property type="entry name" value="Zn2-C6_fun-type_DNA-bd_sf"/>
</dbReference>
<dbReference type="InterPro" id="IPR001138">
    <property type="entry name" value="Zn2Cys6_DnaBD"/>
</dbReference>
<keyword evidence="9" id="KW-1185">Reference proteome</keyword>